<dbReference type="InterPro" id="IPR025340">
    <property type="entry name" value="DUF4246"/>
</dbReference>
<sequence length="493" mass="55658">MDVLSQATSRDLAEFYSAPHYVPQGNRIDALNISKMYLELDQVEHSELYVVGPTLSETDRDACLAEIKAHTTAIQGEVITREATKQFANQRFAAHTFLITAISTNLRCLYQATTCPCELFEHIKTHLESNPMDNNPTIILCQVLMKPQWWVKMQDVSILAKWKAESALSDNDLAFSCGNSTHGVFMTDHLVESGLLRSIQALTAPLEAEARARGNFHPSDHSDLYPQLASLFELMLPMFETCLGSADAQPRHRIAHINMDQVMPTNKSECPRQAFFAQRHLDNPNSVTDGDELEDDVFEFAKSFDETNVPLFLPALPTDEFETQFPSVKLNNNTLQVIVKIAFIELTPHKSTYPGGSWHVEGMIHESIAASGILYYDYDNVTPSKLWFRHAFEPDYEFEYEQDEHTAITAQETWIQRSLDSTFAGTLPEEALDSIRAMAGATTHDQAKDVMTQLMQERKGSDVFAKFLTEEVSLWYVVGAARASEHTKHKRVE</sequence>
<protein>
    <recommendedName>
        <fullName evidence="1">DUF4246 domain-containing protein</fullName>
    </recommendedName>
</protein>
<dbReference type="AlphaFoldDB" id="A0A9X8DQT6"/>
<evidence type="ECO:0000313" key="3">
    <source>
        <dbReference type="Proteomes" id="UP000275652"/>
    </source>
</evidence>
<dbReference type="Proteomes" id="UP000275652">
    <property type="component" value="Unassembled WGS sequence"/>
</dbReference>
<dbReference type="PANTHER" id="PTHR33119:SF1">
    <property type="entry name" value="FE2OG DIOXYGENASE DOMAIN-CONTAINING PROTEIN"/>
    <property type="match status" value="1"/>
</dbReference>
<organism evidence="2 3">
    <name type="scientific">Aphanomyces astaci</name>
    <name type="common">Crayfish plague agent</name>
    <dbReference type="NCBI Taxonomy" id="112090"/>
    <lineage>
        <taxon>Eukaryota</taxon>
        <taxon>Sar</taxon>
        <taxon>Stramenopiles</taxon>
        <taxon>Oomycota</taxon>
        <taxon>Saprolegniomycetes</taxon>
        <taxon>Saprolegniales</taxon>
        <taxon>Verrucalvaceae</taxon>
        <taxon>Aphanomyces</taxon>
    </lineage>
</organism>
<evidence type="ECO:0000313" key="2">
    <source>
        <dbReference type="EMBL" id="RLO01624.1"/>
    </source>
</evidence>
<proteinExistence type="predicted"/>
<reference evidence="2 3" key="1">
    <citation type="journal article" date="2018" name="J. Invertebr. Pathol.">
        <title>New genotyping method for the causative agent of crayfish plague (Aphanomyces astaci) based on whole genome data.</title>
        <authorList>
            <person name="Minardi D."/>
            <person name="Studholme D.J."/>
            <person name="van der Giezen M."/>
            <person name="Pretto T."/>
            <person name="Oidtmann B."/>
        </authorList>
    </citation>
    <scope>NUCLEOTIDE SEQUENCE [LARGE SCALE GENOMIC DNA]</scope>
    <source>
        <strain evidence="2 3">KB13</strain>
    </source>
</reference>
<accession>A0A9X8DQT6</accession>
<comment type="caution">
    <text evidence="2">The sequence shown here is derived from an EMBL/GenBank/DDBJ whole genome shotgun (WGS) entry which is preliminary data.</text>
</comment>
<feature type="domain" description="DUF4246" evidence="1">
    <location>
        <begin position="215"/>
        <end position="409"/>
    </location>
</feature>
<dbReference type="EMBL" id="QUTI01035729">
    <property type="protein sequence ID" value="RLO01624.1"/>
    <property type="molecule type" value="Genomic_DNA"/>
</dbReference>
<evidence type="ECO:0000259" key="1">
    <source>
        <dbReference type="Pfam" id="PF14033"/>
    </source>
</evidence>
<dbReference type="Pfam" id="PF14033">
    <property type="entry name" value="DUF4246"/>
    <property type="match status" value="1"/>
</dbReference>
<name>A0A9X8DQT6_APHAT</name>
<gene>
    <name evidence="2" type="ORF">DYB28_011057</name>
</gene>
<dbReference type="PANTHER" id="PTHR33119">
    <property type="entry name" value="IFI3P"/>
    <property type="match status" value="1"/>
</dbReference>
<dbReference type="InterPro" id="IPR049192">
    <property type="entry name" value="DUF4246_C"/>
</dbReference>